<dbReference type="InterPro" id="IPR000326">
    <property type="entry name" value="PAP2/HPO"/>
</dbReference>
<evidence type="ECO:0000256" key="7">
    <source>
        <dbReference type="ARBA" id="ARBA00022801"/>
    </source>
</evidence>
<evidence type="ECO:0000256" key="15">
    <source>
        <dbReference type="SAM" id="Phobius"/>
    </source>
</evidence>
<comment type="subcellular location">
    <subcellularLocation>
        <location evidence="1">Endoplasmic reticulum membrane</location>
        <topology evidence="1">Multi-pass membrane protein</topology>
    </subcellularLocation>
</comment>
<reference evidence="17 18" key="1">
    <citation type="submission" date="2013-11" db="EMBL/GenBank/DDBJ databases">
        <title>Genome sequencing of Stegodyphus mimosarum.</title>
        <authorList>
            <person name="Bechsgaard J."/>
        </authorList>
    </citation>
    <scope>NUCLEOTIDE SEQUENCE [LARGE SCALE GENOMIC DNA]</scope>
</reference>
<evidence type="ECO:0000313" key="17">
    <source>
        <dbReference type="EMBL" id="KFM62755.1"/>
    </source>
</evidence>
<dbReference type="PANTHER" id="PTHR14969">
    <property type="entry name" value="SPHINGOSINE-1-PHOSPHATE PHOSPHOHYDROLASE"/>
    <property type="match status" value="1"/>
</dbReference>
<dbReference type="InterPro" id="IPR039667">
    <property type="entry name" value="Dolichyldiphosphatase_PAP2"/>
</dbReference>
<evidence type="ECO:0000256" key="13">
    <source>
        <dbReference type="ARBA" id="ARBA00047349"/>
    </source>
</evidence>
<accession>A0A087TCB6</accession>
<feature type="non-terminal residue" evidence="17">
    <location>
        <position position="478"/>
    </location>
</feature>
<organism evidence="17 18">
    <name type="scientific">Stegodyphus mimosarum</name>
    <name type="common">African social velvet spider</name>
    <dbReference type="NCBI Taxonomy" id="407821"/>
    <lineage>
        <taxon>Eukaryota</taxon>
        <taxon>Metazoa</taxon>
        <taxon>Ecdysozoa</taxon>
        <taxon>Arthropoda</taxon>
        <taxon>Chelicerata</taxon>
        <taxon>Arachnida</taxon>
        <taxon>Araneae</taxon>
        <taxon>Araneomorphae</taxon>
        <taxon>Entelegynae</taxon>
        <taxon>Eresoidea</taxon>
        <taxon>Eresidae</taxon>
        <taxon>Stegodyphus</taxon>
    </lineage>
</organism>
<dbReference type="CDD" id="cd03382">
    <property type="entry name" value="PAP2_dolichyldiphosphatase"/>
    <property type="match status" value="1"/>
</dbReference>
<dbReference type="InterPro" id="IPR036938">
    <property type="entry name" value="PAP2/HPO_sf"/>
</dbReference>
<dbReference type="GO" id="GO:0047874">
    <property type="term" value="F:dolichyldiphosphatase activity"/>
    <property type="evidence" value="ECO:0007669"/>
    <property type="project" value="UniProtKB-EC"/>
</dbReference>
<evidence type="ECO:0000259" key="16">
    <source>
        <dbReference type="SMART" id="SM00014"/>
    </source>
</evidence>
<evidence type="ECO:0000256" key="12">
    <source>
        <dbReference type="ARBA" id="ARBA00030292"/>
    </source>
</evidence>
<feature type="transmembrane region" description="Helical" evidence="15">
    <location>
        <begin position="320"/>
        <end position="341"/>
    </location>
</feature>
<dbReference type="SUPFAM" id="SSF48317">
    <property type="entry name" value="Acid phosphatase/Vanadium-dependent haloperoxidase"/>
    <property type="match status" value="1"/>
</dbReference>
<evidence type="ECO:0000256" key="1">
    <source>
        <dbReference type="ARBA" id="ARBA00004477"/>
    </source>
</evidence>
<dbReference type="UniPathway" id="UPA00378"/>
<dbReference type="SMART" id="SM00014">
    <property type="entry name" value="acidPPc"/>
    <property type="match status" value="1"/>
</dbReference>
<keyword evidence="10 15" id="KW-0472">Membrane</keyword>
<evidence type="ECO:0000256" key="10">
    <source>
        <dbReference type="ARBA" id="ARBA00023136"/>
    </source>
</evidence>
<evidence type="ECO:0000256" key="2">
    <source>
        <dbReference type="ARBA" id="ARBA00004922"/>
    </source>
</evidence>
<dbReference type="PANTHER" id="PTHR14969:SF13">
    <property type="entry name" value="AT30094P"/>
    <property type="match status" value="1"/>
</dbReference>
<keyword evidence="18" id="KW-1185">Reference proteome</keyword>
<keyword evidence="6 15" id="KW-0812">Transmembrane</keyword>
<evidence type="ECO:0000256" key="4">
    <source>
        <dbReference type="ARBA" id="ARBA00012508"/>
    </source>
</evidence>
<keyword evidence="8" id="KW-0256">Endoplasmic reticulum</keyword>
<comment type="pathway">
    <text evidence="2">Protein modification; protein glycosylation.</text>
</comment>
<evidence type="ECO:0000256" key="6">
    <source>
        <dbReference type="ARBA" id="ARBA00022692"/>
    </source>
</evidence>
<evidence type="ECO:0000256" key="3">
    <source>
        <dbReference type="ARBA" id="ARBA00005518"/>
    </source>
</evidence>
<dbReference type="GO" id="GO:0006487">
    <property type="term" value="P:protein N-linked glycosylation"/>
    <property type="evidence" value="ECO:0007669"/>
    <property type="project" value="UniProtKB-ARBA"/>
</dbReference>
<dbReference type="GO" id="GO:0005789">
    <property type="term" value="C:endoplasmic reticulum membrane"/>
    <property type="evidence" value="ECO:0007669"/>
    <property type="project" value="UniProtKB-SubCell"/>
</dbReference>
<dbReference type="Pfam" id="PF01569">
    <property type="entry name" value="PAP2"/>
    <property type="match status" value="1"/>
</dbReference>
<dbReference type="AlphaFoldDB" id="A0A087TCB6"/>
<feature type="transmembrane region" description="Helical" evidence="15">
    <location>
        <begin position="292"/>
        <end position="308"/>
    </location>
</feature>
<dbReference type="OrthoDB" id="302705at2759"/>
<feature type="domain" description="Phosphatidic acid phosphatase type 2/haloperoxidase" evidence="16">
    <location>
        <begin position="246"/>
        <end position="366"/>
    </location>
</feature>
<evidence type="ECO:0000256" key="14">
    <source>
        <dbReference type="SAM" id="MobiDB-lite"/>
    </source>
</evidence>
<sequence length="478" mass="55115">MFWNIVDHSKPVLYGWGYPLVGIFKARSNVGSNAFHHRSGVDKHHCVMHDFPVCKYLLLVLLMSAKRPPDKVITSWYSPTEDKEIDSETESINSTVSNISYSKLDINNLDHCKMIKQLLKASSISICKSIKIKTTSAFHEVVNKHKSIFSCLTEKLSKNQELKENKENNMDITIDEENPQTSNNSKNNNDDEWTIPTKTCKQPKISITNDNITCENRFEKLYQKKKITLALESLTPVQAFSVEVAKITFLCGTALNEAINWILKHLIKELRPCRGREILYSEYGMPSNHAQFMWFFATYMAFFLLIRLHHGNSTYPLENAWKYIVTVFIICVAAIVSYSRIYLQYHTWTQVLCGACLGIFLACIWFAITQFTLTPLFPIIAAWPISEFLMLRDTTLIPNVMWFEYTSHRTESRQPIEARVCRIPIYYKNHGSELLNSMDTLVAVTDKPNVRHLITPEIHELLLNPDGEESNIQRNNSE</sequence>
<evidence type="ECO:0000256" key="9">
    <source>
        <dbReference type="ARBA" id="ARBA00022989"/>
    </source>
</evidence>
<evidence type="ECO:0000256" key="11">
    <source>
        <dbReference type="ARBA" id="ARBA00024907"/>
    </source>
</evidence>
<feature type="region of interest" description="Disordered" evidence="14">
    <location>
        <begin position="175"/>
        <end position="194"/>
    </location>
</feature>
<name>A0A087TCB6_STEMI</name>
<dbReference type="GO" id="GO:0042392">
    <property type="term" value="F:sphingosine-1-phosphate phosphatase activity"/>
    <property type="evidence" value="ECO:0007669"/>
    <property type="project" value="TreeGrafter"/>
</dbReference>
<evidence type="ECO:0000313" key="18">
    <source>
        <dbReference type="Proteomes" id="UP000054359"/>
    </source>
</evidence>
<gene>
    <name evidence="17" type="ORF">X975_21218</name>
</gene>
<proteinExistence type="inferred from homology"/>
<comment type="catalytic activity">
    <reaction evidence="13">
        <text>a di-trans,poly-cis-dolichyl diphosphate + H2O = a di-trans,poly-cis-dolichyl phosphate + phosphate + H(+)</text>
        <dbReference type="Rhea" id="RHEA:14385"/>
        <dbReference type="Rhea" id="RHEA-COMP:19498"/>
        <dbReference type="Rhea" id="RHEA-COMP:19506"/>
        <dbReference type="ChEBI" id="CHEBI:15377"/>
        <dbReference type="ChEBI" id="CHEBI:15378"/>
        <dbReference type="ChEBI" id="CHEBI:43474"/>
        <dbReference type="ChEBI" id="CHEBI:57497"/>
        <dbReference type="ChEBI" id="CHEBI:57683"/>
        <dbReference type="EC" id="3.6.1.43"/>
    </reaction>
</comment>
<dbReference type="EMBL" id="KK114565">
    <property type="protein sequence ID" value="KFM62755.1"/>
    <property type="molecule type" value="Genomic_DNA"/>
</dbReference>
<feature type="transmembrane region" description="Helical" evidence="15">
    <location>
        <begin position="347"/>
        <end position="368"/>
    </location>
</feature>
<keyword evidence="7" id="KW-0378">Hydrolase</keyword>
<dbReference type="STRING" id="407821.A0A087TCB6"/>
<dbReference type="Gene3D" id="1.20.144.10">
    <property type="entry name" value="Phosphatidic acid phosphatase type 2/haloperoxidase"/>
    <property type="match status" value="1"/>
</dbReference>
<comment type="similarity">
    <text evidence="3">Belongs to the dolichyldiphosphatase family.</text>
</comment>
<evidence type="ECO:0000256" key="5">
    <source>
        <dbReference type="ARBA" id="ARBA00014821"/>
    </source>
</evidence>
<keyword evidence="9 15" id="KW-1133">Transmembrane helix</keyword>
<evidence type="ECO:0000256" key="8">
    <source>
        <dbReference type="ARBA" id="ARBA00022824"/>
    </source>
</evidence>
<protein>
    <recommendedName>
        <fullName evidence="5">Dolichyldiphosphatase 1</fullName>
        <ecNumber evidence="4">3.6.1.43</ecNumber>
    </recommendedName>
    <alternativeName>
        <fullName evidence="12">Dolichyl pyrophosphate phosphatase 1</fullName>
    </alternativeName>
</protein>
<comment type="function">
    <text evidence="11">Required for efficient N-glycosylation. Necessary for maintaining optimal levels of dolichol-linked oligosaccharides. Hydrolyzes dolichyl pyrophosphate at a very high rate and dolichyl monophosphate at a much lower rate. Does not act on phosphatidate.</text>
</comment>
<dbReference type="FunFam" id="1.20.144.10:FF:000003">
    <property type="entry name" value="Dolichyldiphosphatase 1"/>
    <property type="match status" value="1"/>
</dbReference>
<dbReference type="EC" id="3.6.1.43" evidence="4"/>
<dbReference type="Proteomes" id="UP000054359">
    <property type="component" value="Unassembled WGS sequence"/>
</dbReference>